<dbReference type="InterPro" id="IPR052177">
    <property type="entry name" value="Divisome_Glycosyl_Hydrolase"/>
</dbReference>
<keyword evidence="4" id="KW-1185">Reference proteome</keyword>
<dbReference type="EMBL" id="FMCX01000004">
    <property type="protein sequence ID" value="SCF21570.1"/>
    <property type="molecule type" value="Genomic_DNA"/>
</dbReference>
<dbReference type="InterPro" id="IPR003790">
    <property type="entry name" value="GHL10"/>
</dbReference>
<dbReference type="PANTHER" id="PTHR43405:SF1">
    <property type="entry name" value="GLYCOSYL HYDROLASE DIGH"/>
    <property type="match status" value="1"/>
</dbReference>
<reference evidence="4" key="1">
    <citation type="submission" date="2016-06" db="EMBL/GenBank/DDBJ databases">
        <authorList>
            <person name="Varghese N."/>
            <person name="Submissions Spin"/>
        </authorList>
    </citation>
    <scope>NUCLEOTIDE SEQUENCE [LARGE SCALE GENOMIC DNA]</scope>
    <source>
        <strain evidence="4">DSM 44830</strain>
    </source>
</reference>
<dbReference type="GO" id="GO:0005975">
    <property type="term" value="P:carbohydrate metabolic process"/>
    <property type="evidence" value="ECO:0007669"/>
    <property type="project" value="UniProtKB-ARBA"/>
</dbReference>
<dbReference type="RefSeq" id="WP_245670018.1">
    <property type="nucleotide sequence ID" value="NZ_FMCX01000004.1"/>
</dbReference>
<dbReference type="Gene3D" id="2.60.40.10">
    <property type="entry name" value="Immunoglobulins"/>
    <property type="match status" value="1"/>
</dbReference>
<gene>
    <name evidence="3" type="ORF">GA0070564_104183</name>
</gene>
<dbReference type="AlphaFoldDB" id="A0A1C4YLM6"/>
<evidence type="ECO:0000313" key="4">
    <source>
        <dbReference type="Proteomes" id="UP000199504"/>
    </source>
</evidence>
<dbReference type="SUPFAM" id="SSF51445">
    <property type="entry name" value="(Trans)glycosidases"/>
    <property type="match status" value="1"/>
</dbReference>
<dbReference type="InterPro" id="IPR017853">
    <property type="entry name" value="GH"/>
</dbReference>
<keyword evidence="3" id="KW-0449">Lipoprotein</keyword>
<name>A0A1C4YLM6_9ACTN</name>
<feature type="domain" description="Glycosyl hydrolase-like 10" evidence="2">
    <location>
        <begin position="71"/>
        <end position="395"/>
    </location>
</feature>
<dbReference type="InterPro" id="IPR013783">
    <property type="entry name" value="Ig-like_fold"/>
</dbReference>
<sequence length="548" mass="59967">MPAHRRRSRTPVAVIVLLAVAVTAGAWSLHGRMVGNPIAAGTGGTTAAPSPTALPSGASRCAGQVPRATRELRGMWITTVNNIDWPSRPGLPAETVRAEFRGWLDLAVRHHHNAVFVHVRPSGDALWPSAYAPWSQWLTGRRDGRDPGWDPMEFMVAEAHARNLEFHAWFNPYRGGQPATVGGPGPRLDQLAPDHPLRRHPEWVVTYPSADKPGSRLYFNPGVPEARRFVEDAMLEAVGRYDVDGVHFDDFFYPYPEAGQDFPDGAAYARYGRGSADRDAWRRENVNTLVREMSERIKAIKPWVKFGISPFGIWRNARTDPAGSPTAGLQSYDDIHADTRLWVRRQWLDYVVPQLYWHIGFDRADYAKLLPWWAQTVRGTRVQLWIGQADYRVGERGTWSDPGELDRQLALNRRYPVSGSVHFSAAQVRADRLGAVTRYSRAHYAEPALLPTMAQLPAAPPAAPTVTGARRDGTGGVALTWRGEGATSFAVYRVDSGGARLVATTRSTAWVDGAAPAGGSVSYCVSGLDRSGNEGSLSGAVAVAAAGS</sequence>
<dbReference type="Gene3D" id="3.20.20.80">
    <property type="entry name" value="Glycosidases"/>
    <property type="match status" value="1"/>
</dbReference>
<keyword evidence="1" id="KW-0732">Signal</keyword>
<dbReference type="Pfam" id="PF02638">
    <property type="entry name" value="GHL10"/>
    <property type="match status" value="1"/>
</dbReference>
<dbReference type="Proteomes" id="UP000199504">
    <property type="component" value="Unassembled WGS sequence"/>
</dbReference>
<organism evidence="3 4">
    <name type="scientific">Micromonospora mirobrigensis</name>
    <dbReference type="NCBI Taxonomy" id="262898"/>
    <lineage>
        <taxon>Bacteria</taxon>
        <taxon>Bacillati</taxon>
        <taxon>Actinomycetota</taxon>
        <taxon>Actinomycetes</taxon>
        <taxon>Micromonosporales</taxon>
        <taxon>Micromonosporaceae</taxon>
        <taxon>Micromonospora</taxon>
    </lineage>
</organism>
<accession>A0A1C4YLM6</accession>
<evidence type="ECO:0000313" key="3">
    <source>
        <dbReference type="EMBL" id="SCF21570.1"/>
    </source>
</evidence>
<evidence type="ECO:0000256" key="1">
    <source>
        <dbReference type="ARBA" id="ARBA00022729"/>
    </source>
</evidence>
<dbReference type="STRING" id="262898.GA0070564_104183"/>
<protein>
    <submittedName>
        <fullName evidence="3">Uncharacterized lipoprotein YddW, UPF0748 family</fullName>
    </submittedName>
</protein>
<dbReference type="PANTHER" id="PTHR43405">
    <property type="entry name" value="GLYCOSYL HYDROLASE DIGH"/>
    <property type="match status" value="1"/>
</dbReference>
<evidence type="ECO:0000259" key="2">
    <source>
        <dbReference type="Pfam" id="PF02638"/>
    </source>
</evidence>
<proteinExistence type="predicted"/>